<dbReference type="RefSeq" id="XP_027620171.1">
    <property type="nucleotide sequence ID" value="XM_027764370.1"/>
</dbReference>
<dbReference type="InParanoid" id="A0A401H4A5"/>
<evidence type="ECO:0000313" key="1">
    <source>
        <dbReference type="EMBL" id="GBE89258.1"/>
    </source>
</evidence>
<comment type="caution">
    <text evidence="1">The sequence shown here is derived from an EMBL/GenBank/DDBJ whole genome shotgun (WGS) entry which is preliminary data.</text>
</comment>
<sequence length="216" mass="24235">MLALPPNSLSRLRELKASKEVVCVILQCPCDKPGWRPLETIKGVQLTGSTWDHVFLASLKKYGANALKRLELAGWNEMDDLRRLVECVPKLTWLDVGKRGGPGAANTPQTTSASKPVTVINTNAVEWATLLSNMPELTTFYGVRFFYEVSALAADPSILSLSDRSRVRKNDEVASVFAWKCPKLRRLDHWEEGSGKVIVLLRDGEKIRYEVRRVKV</sequence>
<dbReference type="EMBL" id="BFAD01000015">
    <property type="protein sequence ID" value="GBE89258.1"/>
    <property type="molecule type" value="Genomic_DNA"/>
</dbReference>
<evidence type="ECO:0008006" key="3">
    <source>
        <dbReference type="Google" id="ProtNLM"/>
    </source>
</evidence>
<dbReference type="AlphaFoldDB" id="A0A401H4A5"/>
<dbReference type="GeneID" id="38786175"/>
<evidence type="ECO:0000313" key="2">
    <source>
        <dbReference type="Proteomes" id="UP000287166"/>
    </source>
</evidence>
<dbReference type="OrthoDB" id="3270296at2759"/>
<dbReference type="STRING" id="139825.A0A401H4A5"/>
<reference evidence="1 2" key="1">
    <citation type="journal article" date="2018" name="Sci. Rep.">
        <title>Genome sequence of the cauliflower mushroom Sparassis crispa (Hanabiratake) and its association with beneficial usage.</title>
        <authorList>
            <person name="Kiyama R."/>
            <person name="Furutani Y."/>
            <person name="Kawaguchi K."/>
            <person name="Nakanishi T."/>
        </authorList>
    </citation>
    <scope>NUCLEOTIDE SEQUENCE [LARGE SCALE GENOMIC DNA]</scope>
</reference>
<protein>
    <recommendedName>
        <fullName evidence="3">F-box domain-containing protein</fullName>
    </recommendedName>
</protein>
<accession>A0A401H4A5</accession>
<dbReference type="Proteomes" id="UP000287166">
    <property type="component" value="Unassembled WGS sequence"/>
</dbReference>
<organism evidence="1 2">
    <name type="scientific">Sparassis crispa</name>
    <dbReference type="NCBI Taxonomy" id="139825"/>
    <lineage>
        <taxon>Eukaryota</taxon>
        <taxon>Fungi</taxon>
        <taxon>Dikarya</taxon>
        <taxon>Basidiomycota</taxon>
        <taxon>Agaricomycotina</taxon>
        <taxon>Agaricomycetes</taxon>
        <taxon>Polyporales</taxon>
        <taxon>Sparassidaceae</taxon>
        <taxon>Sparassis</taxon>
    </lineage>
</organism>
<gene>
    <name evidence="1" type="ORF">SCP_1502660</name>
</gene>
<proteinExistence type="predicted"/>
<keyword evidence="2" id="KW-1185">Reference proteome</keyword>
<name>A0A401H4A5_9APHY</name>